<keyword evidence="3" id="KW-1185">Reference proteome</keyword>
<reference evidence="2" key="2">
    <citation type="submission" date="2025-08" db="UniProtKB">
        <authorList>
            <consortium name="Ensembl"/>
        </authorList>
    </citation>
    <scope>IDENTIFICATION</scope>
    <source>
        <strain evidence="2">Glennie</strain>
    </source>
</reference>
<evidence type="ECO:0000256" key="1">
    <source>
        <dbReference type="SAM" id="MobiDB-lite"/>
    </source>
</evidence>
<dbReference type="FunCoup" id="A0A6I8PC79">
    <property type="interactions" value="1467"/>
</dbReference>
<dbReference type="Proteomes" id="UP000002279">
    <property type="component" value="Chromosome X1"/>
</dbReference>
<reference evidence="2 3" key="1">
    <citation type="journal article" date="2008" name="Nature">
        <title>Genome analysis of the platypus reveals unique signatures of evolution.</title>
        <authorList>
            <person name="Warren W.C."/>
            <person name="Hillier L.W."/>
            <person name="Marshall Graves J.A."/>
            <person name="Birney E."/>
            <person name="Ponting C.P."/>
            <person name="Grutzner F."/>
            <person name="Belov K."/>
            <person name="Miller W."/>
            <person name="Clarke L."/>
            <person name="Chinwalla A.T."/>
            <person name="Yang S.P."/>
            <person name="Heger A."/>
            <person name="Locke D.P."/>
            <person name="Miethke P."/>
            <person name="Waters P.D."/>
            <person name="Veyrunes F."/>
            <person name="Fulton L."/>
            <person name="Fulton B."/>
            <person name="Graves T."/>
            <person name="Wallis J."/>
            <person name="Puente X.S."/>
            <person name="Lopez-Otin C."/>
            <person name="Ordonez G.R."/>
            <person name="Eichler E.E."/>
            <person name="Chen L."/>
            <person name="Cheng Z."/>
            <person name="Deakin J.E."/>
            <person name="Alsop A."/>
            <person name="Thompson K."/>
            <person name="Kirby P."/>
            <person name="Papenfuss A.T."/>
            <person name="Wakefield M.J."/>
            <person name="Olender T."/>
            <person name="Lancet D."/>
            <person name="Huttley G.A."/>
            <person name="Smit A.F."/>
            <person name="Pask A."/>
            <person name="Temple-Smith P."/>
            <person name="Batzer M.A."/>
            <person name="Walker J.A."/>
            <person name="Konkel M.K."/>
            <person name="Harris R.S."/>
            <person name="Whittington C.M."/>
            <person name="Wong E.S."/>
            <person name="Gemmell N.J."/>
            <person name="Buschiazzo E."/>
            <person name="Vargas Jentzsch I.M."/>
            <person name="Merkel A."/>
            <person name="Schmitz J."/>
            <person name="Zemann A."/>
            <person name="Churakov G."/>
            <person name="Kriegs J.O."/>
            <person name="Brosius J."/>
            <person name="Murchison E.P."/>
            <person name="Sachidanandam R."/>
            <person name="Smith C."/>
            <person name="Hannon G.J."/>
            <person name="Tsend-Ayush E."/>
            <person name="McMillan D."/>
            <person name="Attenborough R."/>
            <person name="Rens W."/>
            <person name="Ferguson-Smith M."/>
            <person name="Lefevre C.M."/>
            <person name="Sharp J.A."/>
            <person name="Nicholas K.R."/>
            <person name="Ray D.A."/>
            <person name="Kube M."/>
            <person name="Reinhardt R."/>
            <person name="Pringle T.H."/>
            <person name="Taylor J."/>
            <person name="Jones R.C."/>
            <person name="Nixon B."/>
            <person name="Dacheux J.L."/>
            <person name="Niwa H."/>
            <person name="Sekita Y."/>
            <person name="Huang X."/>
            <person name="Stark A."/>
            <person name="Kheradpour P."/>
            <person name="Kellis M."/>
            <person name="Flicek P."/>
            <person name="Chen Y."/>
            <person name="Webber C."/>
            <person name="Hardison R."/>
            <person name="Nelson J."/>
            <person name="Hallsworth-Pepin K."/>
            <person name="Delehaunty K."/>
            <person name="Markovic C."/>
            <person name="Minx P."/>
            <person name="Feng Y."/>
            <person name="Kremitzki C."/>
            <person name="Mitreva M."/>
            <person name="Glasscock J."/>
            <person name="Wylie T."/>
            <person name="Wohldmann P."/>
            <person name="Thiru P."/>
            <person name="Nhan M.N."/>
            <person name="Pohl C.S."/>
            <person name="Smith S.M."/>
            <person name="Hou S."/>
            <person name="Nefedov M."/>
            <person name="de Jong P.J."/>
            <person name="Renfree M.B."/>
            <person name="Mardis E.R."/>
            <person name="Wilson R.K."/>
        </authorList>
    </citation>
    <scope>NUCLEOTIDE SEQUENCE [LARGE SCALE GENOMIC DNA]</scope>
    <source>
        <strain evidence="2 3">Glennie</strain>
    </source>
</reference>
<organism evidence="2 3">
    <name type="scientific">Ornithorhynchus anatinus</name>
    <name type="common">Duckbill platypus</name>
    <dbReference type="NCBI Taxonomy" id="9258"/>
    <lineage>
        <taxon>Eukaryota</taxon>
        <taxon>Metazoa</taxon>
        <taxon>Chordata</taxon>
        <taxon>Craniata</taxon>
        <taxon>Vertebrata</taxon>
        <taxon>Euteleostomi</taxon>
        <taxon>Mammalia</taxon>
        <taxon>Monotremata</taxon>
        <taxon>Ornithorhynchidae</taxon>
        <taxon>Ornithorhynchus</taxon>
    </lineage>
</organism>
<dbReference type="PANTHER" id="PTHR15132:SF1">
    <property type="entry name" value="SNRNA-ACTIVATING PROTEIN COMPLEX SUBUNIT 2"/>
    <property type="match status" value="1"/>
</dbReference>
<dbReference type="GO" id="GO:0016251">
    <property type="term" value="F:RNA polymerase II general transcription initiation factor activity"/>
    <property type="evidence" value="ECO:0007669"/>
    <property type="project" value="InterPro"/>
</dbReference>
<reference evidence="2" key="3">
    <citation type="submission" date="2025-09" db="UniProtKB">
        <authorList>
            <consortium name="Ensembl"/>
        </authorList>
    </citation>
    <scope>IDENTIFICATION</scope>
    <source>
        <strain evidence="2">Glennie</strain>
    </source>
</reference>
<sequence length="453" mass="49497">MKPPARRRAAPDRYAGPAEEASCARPPWNTHEKQQLLRALRARGDELRSELEPSAEELRGWLPRRSEAEISHFLHGLKGQVAREVIRDEYRRCREERKLWEAQIPAPIEVWADLAGQVADQLEGAVTAAFSQVLTVAATEPVGLLHSIPRKTTQVTERQILRGVPARKWEPPSSAAFHPARESPEGTAVDGIQVFLATTPAVAGNFTVDFEKVYRYLFVLSRGGRKPELTPSESAVLLDLLMSLPEELSHLNCVGLESHMCQAYRELVIPQIGQPETAGPAPCPLGTGDWAEDHGSGSLDGGHVPGASGFFSHRNSCSAALAPTTDLGPWAPRSAWQKGSLPQRGQPQFSGRWPGSPKTFPNRDALVEVGSRKGTEVSAMESMPRPHKPCAALESESATAATDLGLFLQQQRPRPADLVDRQHLCSPMGCPLPWPFSPPTPLLLFVDSPIRLG</sequence>
<protein>
    <recommendedName>
        <fullName evidence="4">Small nuclear RNA activating complex polypeptide 2</fullName>
    </recommendedName>
</protein>
<evidence type="ECO:0000313" key="2">
    <source>
        <dbReference type="Ensembl" id="ENSOANP00000050330.1"/>
    </source>
</evidence>
<feature type="region of interest" description="Disordered" evidence="1">
    <location>
        <begin position="1"/>
        <end position="28"/>
    </location>
</feature>
<dbReference type="Pfam" id="PF11035">
    <property type="entry name" value="SNAPC2"/>
    <property type="match status" value="1"/>
</dbReference>
<dbReference type="AlphaFoldDB" id="A0A6I8PC79"/>
<dbReference type="InParanoid" id="A0A6I8PC79"/>
<dbReference type="InterPro" id="IPR021281">
    <property type="entry name" value="SNAPC2"/>
</dbReference>
<dbReference type="GO" id="GO:0016604">
    <property type="term" value="C:nuclear body"/>
    <property type="evidence" value="ECO:0000318"/>
    <property type="project" value="GO_Central"/>
</dbReference>
<evidence type="ECO:0000313" key="3">
    <source>
        <dbReference type="Proteomes" id="UP000002279"/>
    </source>
</evidence>
<gene>
    <name evidence="2" type="primary">SNAPC2</name>
</gene>
<dbReference type="GeneTree" id="ENSGT00390000017407"/>
<name>A0A6I8PC79_ORNAN</name>
<accession>A0A6I8PC79</accession>
<feature type="region of interest" description="Disordered" evidence="1">
    <location>
        <begin position="336"/>
        <end position="363"/>
    </location>
</feature>
<dbReference type="Ensembl" id="ENSOANT00000047682.1">
    <property type="protein sequence ID" value="ENSOANP00000050330.1"/>
    <property type="gene ID" value="ENSOANG00000037114.1"/>
</dbReference>
<dbReference type="Bgee" id="ENSOANG00000037114">
    <property type="expression patterns" value="Expressed in endometrium and 7 other cell types or tissues"/>
</dbReference>
<evidence type="ECO:0008006" key="4">
    <source>
        <dbReference type="Google" id="ProtNLM"/>
    </source>
</evidence>
<proteinExistence type="predicted"/>
<dbReference type="GO" id="GO:0009301">
    <property type="term" value="P:snRNA transcription"/>
    <property type="evidence" value="ECO:0007669"/>
    <property type="project" value="InterPro"/>
</dbReference>
<dbReference type="PANTHER" id="PTHR15132">
    <property type="entry name" value="SNRNA-ACTIVATING PROTEIN COMPLEX SUBUNIT 2"/>
    <property type="match status" value="1"/>
</dbReference>